<feature type="domain" description="F-box" evidence="2">
    <location>
        <begin position="92"/>
        <end position="143"/>
    </location>
</feature>
<reference evidence="3 4" key="1">
    <citation type="submission" date="2016-05" db="EMBL/GenBank/DDBJ databases">
        <title>Genome sequencing reveals origins of a unique bacterial endosymbiosis in the earliest lineages of terrestrial Fungi.</title>
        <authorList>
            <consortium name="DOE Joint Genome Institute"/>
            <person name="Uehling J."/>
            <person name="Gryganskyi A."/>
            <person name="Hameed K."/>
            <person name="Tschaplinski T."/>
            <person name="Misztal P."/>
            <person name="Wu S."/>
            <person name="Desiro A."/>
            <person name="Vande Pol N."/>
            <person name="Du Z.-Y."/>
            <person name="Zienkiewicz A."/>
            <person name="Zienkiewicz K."/>
            <person name="Morin E."/>
            <person name="Tisserant E."/>
            <person name="Splivallo R."/>
            <person name="Hainaut M."/>
            <person name="Henrissat B."/>
            <person name="Ohm R."/>
            <person name="Kuo A."/>
            <person name="Yan J."/>
            <person name="Lipzen A."/>
            <person name="Nolan M."/>
            <person name="Labutti K."/>
            <person name="Barry K."/>
            <person name="Goldstein A."/>
            <person name="Labbe J."/>
            <person name="Schadt C."/>
            <person name="Tuskan G."/>
            <person name="Grigoriev I."/>
            <person name="Martin F."/>
            <person name="Vilgalys R."/>
            <person name="Bonito G."/>
        </authorList>
    </citation>
    <scope>NUCLEOTIDE SEQUENCE [LARGE SCALE GENOMIC DNA]</scope>
    <source>
        <strain evidence="3 4">AG-77</strain>
    </source>
</reference>
<dbReference type="SUPFAM" id="SSF81383">
    <property type="entry name" value="F-box domain"/>
    <property type="match status" value="1"/>
</dbReference>
<feature type="region of interest" description="Disordered" evidence="1">
    <location>
        <begin position="197"/>
        <end position="227"/>
    </location>
</feature>
<evidence type="ECO:0000313" key="3">
    <source>
        <dbReference type="EMBL" id="OAQ31686.1"/>
    </source>
</evidence>
<proteinExistence type="predicted"/>
<dbReference type="OrthoDB" id="2397486at2759"/>
<feature type="region of interest" description="Disordered" evidence="1">
    <location>
        <begin position="520"/>
        <end position="553"/>
    </location>
</feature>
<dbReference type="Proteomes" id="UP000078512">
    <property type="component" value="Unassembled WGS sequence"/>
</dbReference>
<dbReference type="EMBL" id="KV442028">
    <property type="protein sequence ID" value="OAQ31686.1"/>
    <property type="molecule type" value="Genomic_DNA"/>
</dbReference>
<accession>A0A197K4R9</accession>
<keyword evidence="4" id="KW-1185">Reference proteome</keyword>
<dbReference type="InterPro" id="IPR036047">
    <property type="entry name" value="F-box-like_dom_sf"/>
</dbReference>
<protein>
    <recommendedName>
        <fullName evidence="2">F-box domain-containing protein</fullName>
    </recommendedName>
</protein>
<dbReference type="CDD" id="cd09917">
    <property type="entry name" value="F-box_SF"/>
    <property type="match status" value="1"/>
</dbReference>
<dbReference type="STRING" id="1314771.A0A197K4R9"/>
<organism evidence="3 4">
    <name type="scientific">Linnemannia elongata AG-77</name>
    <dbReference type="NCBI Taxonomy" id="1314771"/>
    <lineage>
        <taxon>Eukaryota</taxon>
        <taxon>Fungi</taxon>
        <taxon>Fungi incertae sedis</taxon>
        <taxon>Mucoromycota</taxon>
        <taxon>Mortierellomycotina</taxon>
        <taxon>Mortierellomycetes</taxon>
        <taxon>Mortierellales</taxon>
        <taxon>Mortierellaceae</taxon>
        <taxon>Linnemannia</taxon>
    </lineage>
</organism>
<name>A0A197K4R9_9FUNG</name>
<gene>
    <name evidence="3" type="ORF">K457DRAFT_16993</name>
</gene>
<sequence>MPPSTPSFTLRCDTNNDRRNAFASNPSQDEYDRIYTRDSEIYANCESEEDSDEDDENYISLALQKRRIKTLGLNTNKGERFERMFIQPLIESPDLPELPDEVLELVCTYLSQETLRYSVNQVCKKWHDVSDRLIRRVGVWKPVEGALELLLNRWPWINCLELQFNQEVPFYWKPVYVTVRTPFWNALVATITEPKEINNQGKPLHDNDHDHDDDDTDPNGYGDKDPSAPSCLLHSIRHIEVRGLYMFYSEVVSDLRGHLQFIESLTINTRSSPEHFPLFTILKDFPALRSFNLTLRAWGDVDLTHGDDEDKNEATAIFVDGSPKMFPERYQLQRFFVDDISTDLKVLERLLVTCPDLRVFNAKDVLIALPARFQVNEKEERVLEDRKARQRLIDLAAKHCPKLEWYSFHTYRCASNKDDLRAMARNFPDQKMQSIVFPRDLDDVFDDALGLQDQLEVITVLEIYSNLMHHEASVALNRILCLTPNLLHLIAPDADLNSRDLWRPPAPVVKPTKKRVFAPVRHRKRHHRNARQRRARELALTESRSTAPAADVDTSAADVDTSVAVTDPSIPVTWQVYNLKTLELCLRGDNSLVDLADYISRYRLFRNLVTLTLHNWELKVGQCQALSNVPAAVVSDDDAETLLEPARYPNELLALRCLRCLEEFTLRVGNVPGMISAKNFEFLKRTESFQTVSFLPVDMNGKTWEKTRNHRNNKPVLETMTATDDDDDDDDDDNEDDNDDNDADIDKDEEVKEEEDEKEWKDETFWPKLSTFHISYRKISTSTNTRKLVRRLQYLRPGVAFIFQSRDPGQ</sequence>
<feature type="compositionally biased region" description="Acidic residues" evidence="1">
    <location>
        <begin position="723"/>
        <end position="757"/>
    </location>
</feature>
<feature type="region of interest" description="Disordered" evidence="1">
    <location>
        <begin position="1"/>
        <end position="27"/>
    </location>
</feature>
<dbReference type="InterPro" id="IPR001810">
    <property type="entry name" value="F-box_dom"/>
</dbReference>
<feature type="region of interest" description="Disordered" evidence="1">
    <location>
        <begin position="705"/>
        <end position="760"/>
    </location>
</feature>
<evidence type="ECO:0000256" key="1">
    <source>
        <dbReference type="SAM" id="MobiDB-lite"/>
    </source>
</evidence>
<dbReference type="Gene3D" id="1.20.1280.50">
    <property type="match status" value="1"/>
</dbReference>
<evidence type="ECO:0000313" key="4">
    <source>
        <dbReference type="Proteomes" id="UP000078512"/>
    </source>
</evidence>
<dbReference type="PROSITE" id="PS50181">
    <property type="entry name" value="FBOX"/>
    <property type="match status" value="1"/>
</dbReference>
<dbReference type="Pfam" id="PF12937">
    <property type="entry name" value="F-box-like"/>
    <property type="match status" value="1"/>
</dbReference>
<feature type="compositionally biased region" description="Basic residues" evidence="1">
    <location>
        <begin position="520"/>
        <end position="534"/>
    </location>
</feature>
<dbReference type="AlphaFoldDB" id="A0A197K4R9"/>
<evidence type="ECO:0000259" key="2">
    <source>
        <dbReference type="PROSITE" id="PS50181"/>
    </source>
</evidence>